<keyword evidence="2" id="KW-0288">FMN</keyword>
<evidence type="ECO:0000256" key="4">
    <source>
        <dbReference type="ARBA" id="ARBA00023033"/>
    </source>
</evidence>
<dbReference type="GO" id="GO:0008726">
    <property type="term" value="F:alkanesulfonate monooxygenase activity"/>
    <property type="evidence" value="ECO:0007669"/>
    <property type="project" value="TreeGrafter"/>
</dbReference>
<dbReference type="EMBL" id="CAEZZU010000277">
    <property type="protein sequence ID" value="CAB4791427.1"/>
    <property type="molecule type" value="Genomic_DNA"/>
</dbReference>
<dbReference type="SUPFAM" id="SSF51679">
    <property type="entry name" value="Bacterial luciferase-like"/>
    <property type="match status" value="1"/>
</dbReference>
<evidence type="ECO:0000256" key="3">
    <source>
        <dbReference type="ARBA" id="ARBA00023002"/>
    </source>
</evidence>
<evidence type="ECO:0000313" key="6">
    <source>
        <dbReference type="EMBL" id="CAB4791427.1"/>
    </source>
</evidence>
<protein>
    <submittedName>
        <fullName evidence="7">Unannotated protein</fullName>
    </submittedName>
</protein>
<keyword evidence="1" id="KW-0285">Flavoprotein</keyword>
<evidence type="ECO:0000313" key="7">
    <source>
        <dbReference type="EMBL" id="CAB4875082.1"/>
    </source>
</evidence>
<dbReference type="GO" id="GO:0046306">
    <property type="term" value="P:alkanesulfonate catabolic process"/>
    <property type="evidence" value="ECO:0007669"/>
    <property type="project" value="TreeGrafter"/>
</dbReference>
<dbReference type="InterPro" id="IPR019921">
    <property type="entry name" value="Lucif-like_OxRdtase_Rv2161c"/>
</dbReference>
<gene>
    <name evidence="6" type="ORF">UFOPK2925_01498</name>
    <name evidence="7" type="ORF">UFOPK3317_01106</name>
</gene>
<dbReference type="InterPro" id="IPR036661">
    <property type="entry name" value="Luciferase-like_sf"/>
</dbReference>
<dbReference type="CDD" id="cd01097">
    <property type="entry name" value="Tetrahydromethanopterin_reductase"/>
    <property type="match status" value="1"/>
</dbReference>
<dbReference type="InterPro" id="IPR050172">
    <property type="entry name" value="SsuD_RutA_monooxygenase"/>
</dbReference>
<dbReference type="PANTHER" id="PTHR42847:SF4">
    <property type="entry name" value="ALKANESULFONATE MONOOXYGENASE-RELATED"/>
    <property type="match status" value="1"/>
</dbReference>
<evidence type="ECO:0000256" key="1">
    <source>
        <dbReference type="ARBA" id="ARBA00022630"/>
    </source>
</evidence>
<feature type="domain" description="Luciferase-like" evidence="5">
    <location>
        <begin position="38"/>
        <end position="255"/>
    </location>
</feature>
<dbReference type="EMBL" id="CAFBLK010000203">
    <property type="protein sequence ID" value="CAB4875082.1"/>
    <property type="molecule type" value="Genomic_DNA"/>
</dbReference>
<dbReference type="Pfam" id="PF00296">
    <property type="entry name" value="Bac_luciferase"/>
    <property type="match status" value="1"/>
</dbReference>
<dbReference type="AlphaFoldDB" id="A0A6J7DVW1"/>
<dbReference type="Gene3D" id="3.20.20.30">
    <property type="entry name" value="Luciferase-like domain"/>
    <property type="match status" value="1"/>
</dbReference>
<evidence type="ECO:0000259" key="5">
    <source>
        <dbReference type="Pfam" id="PF00296"/>
    </source>
</evidence>
<proteinExistence type="predicted"/>
<reference evidence="7" key="1">
    <citation type="submission" date="2020-05" db="EMBL/GenBank/DDBJ databases">
        <authorList>
            <person name="Chiriac C."/>
            <person name="Salcher M."/>
            <person name="Ghai R."/>
            <person name="Kavagutti S V."/>
        </authorList>
    </citation>
    <scope>NUCLEOTIDE SEQUENCE</scope>
</reference>
<name>A0A6J7DVW1_9ZZZZ</name>
<evidence type="ECO:0000256" key="2">
    <source>
        <dbReference type="ARBA" id="ARBA00022643"/>
    </source>
</evidence>
<organism evidence="7">
    <name type="scientific">freshwater metagenome</name>
    <dbReference type="NCBI Taxonomy" id="449393"/>
    <lineage>
        <taxon>unclassified sequences</taxon>
        <taxon>metagenomes</taxon>
        <taxon>ecological metagenomes</taxon>
    </lineage>
</organism>
<dbReference type="PANTHER" id="PTHR42847">
    <property type="entry name" value="ALKANESULFONATE MONOOXYGENASE"/>
    <property type="match status" value="1"/>
</dbReference>
<keyword evidence="4" id="KW-0503">Monooxygenase</keyword>
<dbReference type="InterPro" id="IPR011251">
    <property type="entry name" value="Luciferase-like_dom"/>
</dbReference>
<dbReference type="NCBIfam" id="TIGR03619">
    <property type="entry name" value="F420_Rv2161c"/>
    <property type="match status" value="1"/>
</dbReference>
<sequence length="310" mass="33512">MSHKTVSVIPAGQLAYGMQLPTVALSNVVAAPWEREAGTAELLLAAQAADRSGFFYVAVCDHIVIPRDKAETMSTTWFHPVATLAWVAGQTTNVNLLTNVYIPAYRHPLDTAKAFATLDALSGGRVILGVGAGHVEGEFDALGLDFSNRGPATNEAIDAIVEAWLNEFVGDVGAAPRPARQPRPPIWVGGSSAPAMRRVAERGDGWIPQGTPRKKMPESIAYILEHRDRVRPGEALEIGVITEAIYVGETDQDLPRWVLKGSPDSIAESLNEYGEMGVSHLQIRFMARDCAELCDQMEKFGAEVGPNLTR</sequence>
<accession>A0A6J7DVW1</accession>
<keyword evidence="3" id="KW-0560">Oxidoreductase</keyword>